<dbReference type="SUPFAM" id="SSF50729">
    <property type="entry name" value="PH domain-like"/>
    <property type="match status" value="2"/>
</dbReference>
<keyword evidence="2" id="KW-1185">Reference proteome</keyword>
<evidence type="ECO:0000313" key="3">
    <source>
        <dbReference type="WBParaSite" id="L893_g26613.t1"/>
    </source>
</evidence>
<protein>
    <submittedName>
        <fullName evidence="3">PH domain-containing protein</fullName>
    </submittedName>
</protein>
<dbReference type="Proteomes" id="UP000095287">
    <property type="component" value="Unplaced"/>
</dbReference>
<dbReference type="InterPro" id="IPR001849">
    <property type="entry name" value="PH_domain"/>
</dbReference>
<evidence type="ECO:0000313" key="2">
    <source>
        <dbReference type="Proteomes" id="UP000095287"/>
    </source>
</evidence>
<dbReference type="Gene3D" id="2.30.29.30">
    <property type="entry name" value="Pleckstrin-homology domain (PH domain)/Phosphotyrosine-binding domain (PTB)"/>
    <property type="match status" value="2"/>
</dbReference>
<dbReference type="PANTHER" id="PTHR45858:SF1">
    <property type="entry name" value="FERM DOMAIN-CONTAINING PROTEIN 7"/>
    <property type="match status" value="1"/>
</dbReference>
<name>A0A1I7ZIS4_9BILA</name>
<evidence type="ECO:0000259" key="1">
    <source>
        <dbReference type="PROSITE" id="PS50003"/>
    </source>
</evidence>
<dbReference type="InterPro" id="IPR051835">
    <property type="entry name" value="RAC1-GEF"/>
</dbReference>
<reference evidence="3" key="1">
    <citation type="submission" date="2016-11" db="UniProtKB">
        <authorList>
            <consortium name="WormBaseParasite"/>
        </authorList>
    </citation>
    <scope>IDENTIFICATION</scope>
</reference>
<dbReference type="GO" id="GO:0005085">
    <property type="term" value="F:guanyl-nucleotide exchange factor activity"/>
    <property type="evidence" value="ECO:0007669"/>
    <property type="project" value="TreeGrafter"/>
</dbReference>
<dbReference type="WBParaSite" id="L893_g26613.t1">
    <property type="protein sequence ID" value="L893_g26613.t1"/>
    <property type="gene ID" value="L893_g26613"/>
</dbReference>
<dbReference type="PROSITE" id="PS50003">
    <property type="entry name" value="PH_DOMAIN"/>
    <property type="match status" value="1"/>
</dbReference>
<dbReference type="SMART" id="SM00233">
    <property type="entry name" value="PH"/>
    <property type="match status" value="2"/>
</dbReference>
<proteinExistence type="predicted"/>
<dbReference type="PANTHER" id="PTHR45858">
    <property type="entry name" value="FERM DOMAIN CONTAINING PROTEIN"/>
    <property type="match status" value="1"/>
</dbReference>
<accession>A0A1I7ZIS4</accession>
<dbReference type="InterPro" id="IPR011993">
    <property type="entry name" value="PH-like_dom_sf"/>
</dbReference>
<organism evidence="2 3">
    <name type="scientific">Steinernema glaseri</name>
    <dbReference type="NCBI Taxonomy" id="37863"/>
    <lineage>
        <taxon>Eukaryota</taxon>
        <taxon>Metazoa</taxon>
        <taxon>Ecdysozoa</taxon>
        <taxon>Nematoda</taxon>
        <taxon>Chromadorea</taxon>
        <taxon>Rhabditida</taxon>
        <taxon>Tylenchina</taxon>
        <taxon>Panagrolaimomorpha</taxon>
        <taxon>Strongyloidoidea</taxon>
        <taxon>Steinernematidae</taxon>
        <taxon>Steinernema</taxon>
    </lineage>
</organism>
<feature type="domain" description="PH" evidence="1">
    <location>
        <begin position="164"/>
        <end position="280"/>
    </location>
</feature>
<dbReference type="Pfam" id="PF00169">
    <property type="entry name" value="PH"/>
    <property type="match status" value="1"/>
</dbReference>
<dbReference type="AlphaFoldDB" id="A0A1I7ZIS4"/>
<sequence>MLNAPSQLVQPKRKFVREGFAEVSSPQGMVPSMVVLFRDSLLIASVSTRRSPKAIDFCVDSHIPLREITYEEETSGVRVNHCGSSLVLRLVSEEVKRLWLRDLDASLRSAKETPRKLLPEVVVPERKVVSFADSSGLSPSKTPSISCWLQQQTISAARQNLSLARQLSGYVLRRRSVVNEWQRLWAQISGTQNLVLYLSHTGGSTILAAFTSSDLKPIAILSLIGSSVAVPSVDESFTEETGRNDYLFKLNISAQQSLIFRVESRYELTRWITEIHESSTLDRDPPPLDPLTMLAIS</sequence>